<feature type="modified residue" description="N6-lipoyllysine" evidence="3 4">
    <location>
        <position position="63"/>
    </location>
</feature>
<dbReference type="GO" id="GO:0005960">
    <property type="term" value="C:glycine cleavage complex"/>
    <property type="evidence" value="ECO:0007669"/>
    <property type="project" value="InterPro"/>
</dbReference>
<comment type="subunit">
    <text evidence="3">The glycine cleavage system is composed of four proteins: P, T, L and H.</text>
</comment>
<sequence>MYPADVKYTKNHEYLKPLGDGTALVGITHYAQEALGDVVFVDMPEVGAKFKAGDEFGTVESVKTVSEIFIPSACEVIEINGELEAHPEYVNEDAYGKGWMLKVKLDGGLNSELLDAAAYEALVSAESH</sequence>
<dbReference type="PROSITE" id="PS50968">
    <property type="entry name" value="BIOTINYL_LIPOYL"/>
    <property type="match status" value="1"/>
</dbReference>
<dbReference type="InterPro" id="IPR003016">
    <property type="entry name" value="2-oxoA_DH_lipoyl-BS"/>
</dbReference>
<dbReference type="InterPro" id="IPR002930">
    <property type="entry name" value="GCV_H"/>
</dbReference>
<comment type="cofactor">
    <cofactor evidence="3">
        <name>(R)-lipoate</name>
        <dbReference type="ChEBI" id="CHEBI:83088"/>
    </cofactor>
    <text evidence="3">Binds 1 lipoyl cofactor covalently.</text>
</comment>
<dbReference type="SUPFAM" id="SSF51230">
    <property type="entry name" value="Single hybrid motif"/>
    <property type="match status" value="1"/>
</dbReference>
<dbReference type="NCBIfam" id="NF002270">
    <property type="entry name" value="PRK01202.1"/>
    <property type="match status" value="1"/>
</dbReference>
<dbReference type="RefSeq" id="WP_316415165.1">
    <property type="nucleotide sequence ID" value="NZ_AP027080.1"/>
</dbReference>
<feature type="domain" description="Lipoyl-binding" evidence="5">
    <location>
        <begin position="22"/>
        <end position="104"/>
    </location>
</feature>
<name>A0AA48GJ47_9BACT</name>
<dbReference type="GO" id="GO:0009249">
    <property type="term" value="P:protein lipoylation"/>
    <property type="evidence" value="ECO:0007669"/>
    <property type="project" value="TreeGrafter"/>
</dbReference>
<gene>
    <name evidence="3 6" type="primary">gcvH</name>
    <name evidence="6" type="ORF">METEAL_14260</name>
</gene>
<accession>A0AA48GJ47</accession>
<comment type="function">
    <text evidence="3">The glycine cleavage system catalyzes the degradation of glycine. The H protein shuttles the methylamine group of glycine from the P protein to the T protein.</text>
</comment>
<dbReference type="PANTHER" id="PTHR11715">
    <property type="entry name" value="GLYCINE CLEAVAGE SYSTEM H PROTEIN"/>
    <property type="match status" value="1"/>
</dbReference>
<evidence type="ECO:0000256" key="3">
    <source>
        <dbReference type="HAMAP-Rule" id="MF_00272"/>
    </source>
</evidence>
<dbReference type="GO" id="GO:0005829">
    <property type="term" value="C:cytosol"/>
    <property type="evidence" value="ECO:0007669"/>
    <property type="project" value="TreeGrafter"/>
</dbReference>
<keyword evidence="7" id="KW-1185">Reference proteome</keyword>
<dbReference type="InterPro" id="IPR033753">
    <property type="entry name" value="GCV_H/Fam206"/>
</dbReference>
<dbReference type="InterPro" id="IPR000089">
    <property type="entry name" value="Biotin_lipoyl"/>
</dbReference>
<dbReference type="Gene3D" id="2.40.50.100">
    <property type="match status" value="1"/>
</dbReference>
<keyword evidence="2 3" id="KW-0450">Lipoyl</keyword>
<evidence type="ECO:0000256" key="1">
    <source>
        <dbReference type="ARBA" id="ARBA00009249"/>
    </source>
</evidence>
<dbReference type="NCBIfam" id="TIGR00527">
    <property type="entry name" value="gcvH"/>
    <property type="match status" value="1"/>
</dbReference>
<evidence type="ECO:0000259" key="5">
    <source>
        <dbReference type="PROSITE" id="PS50968"/>
    </source>
</evidence>
<dbReference type="CDD" id="cd06848">
    <property type="entry name" value="GCS_H"/>
    <property type="match status" value="1"/>
</dbReference>
<dbReference type="Pfam" id="PF01597">
    <property type="entry name" value="GCV_H"/>
    <property type="match status" value="1"/>
</dbReference>
<organism evidence="6 7">
    <name type="scientific">Mesoterricola silvestris</name>
    <dbReference type="NCBI Taxonomy" id="2927979"/>
    <lineage>
        <taxon>Bacteria</taxon>
        <taxon>Pseudomonadati</taxon>
        <taxon>Acidobacteriota</taxon>
        <taxon>Holophagae</taxon>
        <taxon>Holophagales</taxon>
        <taxon>Holophagaceae</taxon>
        <taxon>Mesoterricola</taxon>
    </lineage>
</organism>
<proteinExistence type="inferred from homology"/>
<dbReference type="KEGG" id="msil:METEAL_14260"/>
<dbReference type="HAMAP" id="MF_00272">
    <property type="entry name" value="GcvH"/>
    <property type="match status" value="1"/>
</dbReference>
<protein>
    <recommendedName>
        <fullName evidence="3">Glycine cleavage system H protein</fullName>
    </recommendedName>
</protein>
<dbReference type="PANTHER" id="PTHR11715:SF3">
    <property type="entry name" value="GLYCINE CLEAVAGE SYSTEM H PROTEIN-RELATED"/>
    <property type="match status" value="1"/>
</dbReference>
<evidence type="ECO:0000313" key="7">
    <source>
        <dbReference type="Proteomes" id="UP001238179"/>
    </source>
</evidence>
<comment type="similarity">
    <text evidence="1 3">Belongs to the GcvH family.</text>
</comment>
<evidence type="ECO:0000313" key="6">
    <source>
        <dbReference type="EMBL" id="BDU72252.1"/>
    </source>
</evidence>
<dbReference type="Proteomes" id="UP001238179">
    <property type="component" value="Chromosome"/>
</dbReference>
<reference evidence="7" key="1">
    <citation type="journal article" date="2023" name="Int. J. Syst. Evol. Microbiol.">
        <title>Mesoterricola silvestris gen. nov., sp. nov., Mesoterricola sediminis sp. nov., Geothrix oryzae sp. nov., Geothrix edaphica sp. nov., Geothrix rubra sp. nov., and Geothrix limicola sp. nov., six novel members of Acidobacteriota isolated from soils.</title>
        <authorList>
            <person name="Itoh H."/>
            <person name="Sugisawa Y."/>
            <person name="Mise K."/>
            <person name="Xu Z."/>
            <person name="Kuniyasu M."/>
            <person name="Ushijima N."/>
            <person name="Kawano K."/>
            <person name="Kobayashi E."/>
            <person name="Shiratori Y."/>
            <person name="Masuda Y."/>
            <person name="Senoo K."/>
        </authorList>
    </citation>
    <scope>NUCLEOTIDE SEQUENCE [LARGE SCALE GENOMIC DNA]</scope>
    <source>
        <strain evidence="7">W79</strain>
    </source>
</reference>
<evidence type="ECO:0000256" key="4">
    <source>
        <dbReference type="PIRSR" id="PIRSR617453-50"/>
    </source>
</evidence>
<dbReference type="AlphaFoldDB" id="A0AA48GJ47"/>
<dbReference type="EMBL" id="AP027080">
    <property type="protein sequence ID" value="BDU72252.1"/>
    <property type="molecule type" value="Genomic_DNA"/>
</dbReference>
<dbReference type="InterPro" id="IPR011053">
    <property type="entry name" value="Single_hybrid_motif"/>
</dbReference>
<evidence type="ECO:0000256" key="2">
    <source>
        <dbReference type="ARBA" id="ARBA00022823"/>
    </source>
</evidence>
<dbReference type="InterPro" id="IPR017453">
    <property type="entry name" value="GCV_H_sub"/>
</dbReference>
<dbReference type="GO" id="GO:0019464">
    <property type="term" value="P:glycine decarboxylation via glycine cleavage system"/>
    <property type="evidence" value="ECO:0007669"/>
    <property type="project" value="UniProtKB-UniRule"/>
</dbReference>
<dbReference type="PROSITE" id="PS00189">
    <property type="entry name" value="LIPOYL"/>
    <property type="match status" value="1"/>
</dbReference>